<protein>
    <submittedName>
        <fullName evidence="2">Uncharacterized protein</fullName>
    </submittedName>
</protein>
<sequence>MRRAQDLNQSCSLFINNRSYSTKSSACNGSTYTITIGSTICSFTLHMVRLFMSLLILTCFIIIALILYQQYRRTCPSCSQLLTFLGDLLAMKLEHLDGPPPI</sequence>
<evidence type="ECO:0000313" key="2">
    <source>
        <dbReference type="EMBL" id="CAG6774021.1"/>
    </source>
</evidence>
<organism evidence="2">
    <name type="scientific">Cacopsylla melanoneura</name>
    <dbReference type="NCBI Taxonomy" id="428564"/>
    <lineage>
        <taxon>Eukaryota</taxon>
        <taxon>Metazoa</taxon>
        <taxon>Ecdysozoa</taxon>
        <taxon>Arthropoda</taxon>
        <taxon>Hexapoda</taxon>
        <taxon>Insecta</taxon>
        <taxon>Pterygota</taxon>
        <taxon>Neoptera</taxon>
        <taxon>Paraneoptera</taxon>
        <taxon>Hemiptera</taxon>
        <taxon>Sternorrhyncha</taxon>
        <taxon>Psylloidea</taxon>
        <taxon>Psyllidae</taxon>
        <taxon>Psyllinae</taxon>
        <taxon>Cacopsylla</taxon>
    </lineage>
</organism>
<reference evidence="2" key="1">
    <citation type="submission" date="2021-05" db="EMBL/GenBank/DDBJ databases">
        <authorList>
            <person name="Alioto T."/>
            <person name="Alioto T."/>
            <person name="Gomez Garrido J."/>
        </authorList>
    </citation>
    <scope>NUCLEOTIDE SEQUENCE</scope>
</reference>
<evidence type="ECO:0000256" key="1">
    <source>
        <dbReference type="SAM" id="Phobius"/>
    </source>
</evidence>
<feature type="transmembrane region" description="Helical" evidence="1">
    <location>
        <begin position="50"/>
        <end position="68"/>
    </location>
</feature>
<proteinExistence type="predicted"/>
<keyword evidence="1" id="KW-0472">Membrane</keyword>
<keyword evidence="1" id="KW-0812">Transmembrane</keyword>
<dbReference type="EMBL" id="HBUF01593294">
    <property type="protein sequence ID" value="CAG6774021.1"/>
    <property type="molecule type" value="Transcribed_RNA"/>
</dbReference>
<keyword evidence="1" id="KW-1133">Transmembrane helix</keyword>
<name>A0A8D9B2L5_9HEMI</name>
<accession>A0A8D9B2L5</accession>
<dbReference type="AlphaFoldDB" id="A0A8D9B2L5"/>